<dbReference type="Proteomes" id="UP000286050">
    <property type="component" value="Unassembled WGS sequence"/>
</dbReference>
<dbReference type="EMBL" id="QSJI01000002">
    <property type="protein sequence ID" value="RHD56679.1"/>
    <property type="molecule type" value="Genomic_DNA"/>
</dbReference>
<feature type="active site" description="Proton donor/acceptor" evidence="1">
    <location>
        <position position="82"/>
    </location>
</feature>
<feature type="active site" description="Tele-phosphohistidine intermediate" evidence="1">
    <location>
        <position position="10"/>
    </location>
</feature>
<dbReference type="InterPro" id="IPR001345">
    <property type="entry name" value="PG/BPGM_mutase_AS"/>
</dbReference>
<dbReference type="Gene3D" id="3.40.50.1240">
    <property type="entry name" value="Phosphoglycerate mutase-like"/>
    <property type="match status" value="1"/>
</dbReference>
<organism evidence="3 4">
    <name type="scientific">Collinsella intestinalis</name>
    <dbReference type="NCBI Taxonomy" id="147207"/>
    <lineage>
        <taxon>Bacteria</taxon>
        <taxon>Bacillati</taxon>
        <taxon>Actinomycetota</taxon>
        <taxon>Coriobacteriia</taxon>
        <taxon>Coriobacteriales</taxon>
        <taxon>Coriobacteriaceae</taxon>
        <taxon>Collinsella</taxon>
    </lineage>
</organism>
<dbReference type="SUPFAM" id="SSF53254">
    <property type="entry name" value="Phosphoglycerate mutase-like"/>
    <property type="match status" value="1"/>
</dbReference>
<dbReference type="PROSITE" id="PS00175">
    <property type="entry name" value="PG_MUTASE"/>
    <property type="match status" value="1"/>
</dbReference>
<dbReference type="GO" id="GO:0016791">
    <property type="term" value="F:phosphatase activity"/>
    <property type="evidence" value="ECO:0007669"/>
    <property type="project" value="TreeGrafter"/>
</dbReference>
<evidence type="ECO:0000256" key="2">
    <source>
        <dbReference type="PIRSR" id="PIRSR613078-2"/>
    </source>
</evidence>
<dbReference type="AlphaFoldDB" id="A0A414FYG6"/>
<dbReference type="PANTHER" id="PTHR48100">
    <property type="entry name" value="BROAD-SPECIFICITY PHOSPHATASE YOR283W-RELATED"/>
    <property type="match status" value="1"/>
</dbReference>
<feature type="binding site" evidence="2">
    <location>
        <begin position="9"/>
        <end position="16"/>
    </location>
    <ligand>
        <name>substrate</name>
    </ligand>
</feature>
<dbReference type="CDD" id="cd07067">
    <property type="entry name" value="HP_PGM_like"/>
    <property type="match status" value="1"/>
</dbReference>
<sequence>MFTTLYLVRHGQTVFNTRLLIQGRCDSPLTDLGREQARAAALWLGERGVRFDAAFSSPAERACGTMELLWGGVYQRLEGLRERSFGDLEGTDVLALPKPMGDYPVSFGGELESKLEARLTSTLAAVMRGDYEARPVSAPKGVLSGQSIGPRNPVPGRTDAPVEPCAVRPLDEGTPCSGNVLAVSHGAACKAFARAWEHTAEVELPSPFPNCCVLVYRFDGASFTLVEVADPAAHLGGEGLPI</sequence>
<protein>
    <submittedName>
        <fullName evidence="3">Histidine phosphatase family protein</fullName>
    </submittedName>
</protein>
<dbReference type="GO" id="GO:0005737">
    <property type="term" value="C:cytoplasm"/>
    <property type="evidence" value="ECO:0007669"/>
    <property type="project" value="TreeGrafter"/>
</dbReference>
<feature type="binding site" evidence="2">
    <location>
        <position position="61"/>
    </location>
    <ligand>
        <name>substrate</name>
    </ligand>
</feature>
<dbReference type="Pfam" id="PF00300">
    <property type="entry name" value="His_Phos_1"/>
    <property type="match status" value="1"/>
</dbReference>
<evidence type="ECO:0000256" key="1">
    <source>
        <dbReference type="PIRSR" id="PIRSR613078-1"/>
    </source>
</evidence>
<dbReference type="InterPro" id="IPR013078">
    <property type="entry name" value="His_Pase_superF_clade-1"/>
</dbReference>
<comment type="caution">
    <text evidence="3">The sequence shown here is derived from an EMBL/GenBank/DDBJ whole genome shotgun (WGS) entry which is preliminary data.</text>
</comment>
<evidence type="ECO:0000313" key="4">
    <source>
        <dbReference type="Proteomes" id="UP000286050"/>
    </source>
</evidence>
<evidence type="ECO:0000313" key="3">
    <source>
        <dbReference type="EMBL" id="RHD56679.1"/>
    </source>
</evidence>
<dbReference type="InterPro" id="IPR029033">
    <property type="entry name" value="His_PPase_superfam"/>
</dbReference>
<dbReference type="InterPro" id="IPR050275">
    <property type="entry name" value="PGM_Phosphatase"/>
</dbReference>
<name>A0A414FYG6_9ACTN</name>
<dbReference type="PANTHER" id="PTHR48100:SF5">
    <property type="entry name" value="HISTIDINE PHOSPHATASE FAMILY PROTEIN"/>
    <property type="match status" value="1"/>
</dbReference>
<dbReference type="RefSeq" id="WP_118271693.1">
    <property type="nucleotide sequence ID" value="NZ_QSJI01000002.1"/>
</dbReference>
<proteinExistence type="predicted"/>
<accession>A0A414FYG6</accession>
<reference evidence="3 4" key="1">
    <citation type="submission" date="2018-08" db="EMBL/GenBank/DDBJ databases">
        <title>A genome reference for cultivated species of the human gut microbiota.</title>
        <authorList>
            <person name="Zou Y."/>
            <person name="Xue W."/>
            <person name="Luo G."/>
        </authorList>
    </citation>
    <scope>NUCLEOTIDE SEQUENCE [LARGE SCALE GENOMIC DNA]</scope>
    <source>
        <strain evidence="3 4">AM30-5LB</strain>
    </source>
</reference>
<dbReference type="SMART" id="SM00855">
    <property type="entry name" value="PGAM"/>
    <property type="match status" value="1"/>
</dbReference>
<gene>
    <name evidence="3" type="ORF">DW787_03835</name>
</gene>